<sequence>MAFSSTSQSIAALRAQVIEATGIEEKVEVNQRHLIDKILARYSAKYTVFRELLQNANDAGKYSRAHVCMRIHFEGAEKAGLFGKEHCRRVQVRNNGRVFSNEDWHRLKKIAEGNPDEQKIGFFGVGFYSLFSICEGPFVTSGQECMAFLWKGDQLYTKRATVSTTADGQHDAAAAASAWTTFLLDMRDPLEIPNKEEFGRFLASSISFTANLLQVKMVVDGVAIHTIEKQMGVPRPISIRDLPGLQVKSPQKMFTLTGVDVQQVHFKSTCASAGGAGHEPKIVSVFARVARAHLQVKVTKQQVHDMERTTKKRPPSTTTVQTIYSGYEEHGVSELDKKSVFADLMPFPKQGQVYIGFPTHQTTGFSSHIAAHFIPTVERESIDFVDPCLASWNEDLLSMCGLLARVLYEDEMNTIANLYRELTGNATPSAPAHESEAAESVQAFLQQRASHAVQVFTYQASTPSALVGELGVHHFFASTGTRPPHILTDRGVLYAHEAKRANPKLAPFVTTIPVLPPPIVDTCKGFLDKLEMLGYLRTVDAQDVLRELQQRRLSAKELVALMQWWMGERQRQSADYRRVLLSRAVFPTSGRPLAEANYYVNPAIIPPTMPMPPQVIDYEITKPFKLHELASCFGPWTELSLPQWTEYIVNHRPELETDAAFTESVLATLSRAWTRQAAAAQQRMVQLLQTKRCIPTQRGHVLPTDAYFKNVTLFPDLPLISVGKGVTDTLLTALGVRKHVDLQMIFTRQRDLNWDHVQLAKFLASIQSTLTQKETERLRRTAFFPKEEGVNEDGTPKSPSSYYRANELYVPQDNLRQMGLPIIQWSTGKFRTYTDEGKLLVHLGLQSYPPLNDLLAIAAGEDEARSKLALTFLTGNFNSYYKDDYHADKITVAFLPCVGDGSVRARPADCFTNASCAIMGFHILQPAWCHYADKLGVRAFPQSDKLVLRLKERPPTSASEARAIFEFLASRQSELSRLHLKALGAMPFIPVETRTDDKTTMRLITPSSCYFSSGEQSQHGSFFDYVDYGSVANHFLRACGVRDEPSPKDLALMLTRSPKAFLEACGGYDPYLNVLRQLALHCDRLVTDASLMAKLRASPVLLGTKRAARKKPEPSASAKQDGKEESAPASTSNKDEPEAHDQLEYELARAADIYLIDDTVLQQIFSPLSAPMEIMLERFYETLGSTWLSKRVKETFIRRGTPSRTPIAVQLEALIKERAPLLFYDYQQGGDGSRILRDSQWLKKKLAVFEVPEIAIQLEFLPTKTIKTQPTSACVDASNGACRLYMTRVDFDHFDAANALGKVLFAKCRLNDALLLSTLLSSSMENLRRKGFPVDRILDMPKPQPTARAPSPPPPPPSSAAAAASKPASNLSPRLMEQYVQQLKTMFPNCDTDFLREQLAQESSRHVERVANRLAGMAYPEEKPRVISENDASETPRPTSDDRQRSHHRGSESSGSGSGLLGRLSRQLLGWQAPAPPQPPPATADTAREPLLANTASPQPPKQEVAAVDPNSTARLQSALKSAISSCRPYQSDTLRSEGQVRQVTESTVSYCDSIPSQNLQHIPRDQAPLNFYIDKSLEKATILADTRLMQSLGRFTTVLLLLCETFELDRSTVHIFYDKDGGTIAFNQLPTRALFFNLRYYDGLHYGRAVTAANGAVKEKCETYIYWFMTLCHELAHNFCREHNSQHEVSSR</sequence>
<feature type="region of interest" description="Disordered" evidence="1">
    <location>
        <begin position="1104"/>
        <end position="1140"/>
    </location>
</feature>
<dbReference type="PANTHER" id="PTHR47839">
    <property type="entry name" value="DOMAIN PROTEIN, PUTATIVE (AFU_ORTHOLOGUE AFUA_6G04830)-RELATED"/>
    <property type="match status" value="1"/>
</dbReference>
<feature type="domain" description="Sacsin/Nov" evidence="2">
    <location>
        <begin position="33"/>
        <end position="148"/>
    </location>
</feature>
<dbReference type="InterPro" id="IPR058210">
    <property type="entry name" value="SACS/Nov_dom"/>
</dbReference>
<organism evidence="3 4">
    <name type="scientific">Syncephalis pseudoplumigaleata</name>
    <dbReference type="NCBI Taxonomy" id="1712513"/>
    <lineage>
        <taxon>Eukaryota</taxon>
        <taxon>Fungi</taxon>
        <taxon>Fungi incertae sedis</taxon>
        <taxon>Zoopagomycota</taxon>
        <taxon>Zoopagomycotina</taxon>
        <taxon>Zoopagomycetes</taxon>
        <taxon>Zoopagales</taxon>
        <taxon>Piptocephalidaceae</taxon>
        <taxon>Syncephalis</taxon>
    </lineage>
</organism>
<gene>
    <name evidence="3" type="ORF">SYNPS1DRAFT_14733</name>
</gene>
<reference evidence="4" key="1">
    <citation type="journal article" date="2018" name="Nat. Microbiol.">
        <title>Leveraging single-cell genomics to expand the fungal tree of life.</title>
        <authorList>
            <person name="Ahrendt S.R."/>
            <person name="Quandt C.A."/>
            <person name="Ciobanu D."/>
            <person name="Clum A."/>
            <person name="Salamov A."/>
            <person name="Andreopoulos B."/>
            <person name="Cheng J.F."/>
            <person name="Woyke T."/>
            <person name="Pelin A."/>
            <person name="Henrissat B."/>
            <person name="Reynolds N.K."/>
            <person name="Benny G.L."/>
            <person name="Smith M.E."/>
            <person name="James T.Y."/>
            <person name="Grigoriev I.V."/>
        </authorList>
    </citation>
    <scope>NUCLEOTIDE SEQUENCE [LARGE SCALE GENOMIC DNA]</scope>
    <source>
        <strain evidence="4">Benny S71-1</strain>
    </source>
</reference>
<dbReference type="SUPFAM" id="SSF55874">
    <property type="entry name" value="ATPase domain of HSP90 chaperone/DNA topoisomerase II/histidine kinase"/>
    <property type="match status" value="1"/>
</dbReference>
<dbReference type="InterPro" id="IPR022155">
    <property type="entry name" value="DUF3684"/>
</dbReference>
<evidence type="ECO:0000313" key="3">
    <source>
        <dbReference type="EMBL" id="RKP26067.1"/>
    </source>
</evidence>
<feature type="region of interest" description="Disordered" evidence="1">
    <location>
        <begin position="1413"/>
        <end position="1461"/>
    </location>
</feature>
<proteinExistence type="predicted"/>
<dbReference type="NCBIfam" id="NF047352">
    <property type="entry name" value="P_loop_sacsin"/>
    <property type="match status" value="1"/>
</dbReference>
<feature type="compositionally biased region" description="Low complexity" evidence="1">
    <location>
        <begin position="1359"/>
        <end position="1369"/>
    </location>
</feature>
<accession>A0A4P9Z0T1</accession>
<dbReference type="Pfam" id="PF12449">
    <property type="entry name" value="DUF3684"/>
    <property type="match status" value="1"/>
</dbReference>
<evidence type="ECO:0000256" key="1">
    <source>
        <dbReference type="SAM" id="MobiDB-lite"/>
    </source>
</evidence>
<dbReference type="CDD" id="cd14279">
    <property type="entry name" value="CUE"/>
    <property type="match status" value="1"/>
</dbReference>
<feature type="region of interest" description="Disordered" evidence="1">
    <location>
        <begin position="1335"/>
        <end position="1369"/>
    </location>
</feature>
<evidence type="ECO:0000313" key="4">
    <source>
        <dbReference type="Proteomes" id="UP000278143"/>
    </source>
</evidence>
<protein>
    <recommendedName>
        <fullName evidence="2">Sacsin/Nov domain-containing protein</fullName>
    </recommendedName>
</protein>
<dbReference type="Proteomes" id="UP000278143">
    <property type="component" value="Unassembled WGS sequence"/>
</dbReference>
<dbReference type="Gene3D" id="3.30.565.10">
    <property type="entry name" value="Histidine kinase-like ATPase, C-terminal domain"/>
    <property type="match status" value="1"/>
</dbReference>
<dbReference type="EMBL" id="KZ989525">
    <property type="protein sequence ID" value="RKP26067.1"/>
    <property type="molecule type" value="Genomic_DNA"/>
</dbReference>
<dbReference type="OrthoDB" id="10031156at2759"/>
<evidence type="ECO:0000259" key="2">
    <source>
        <dbReference type="Pfam" id="PF25794"/>
    </source>
</evidence>
<name>A0A4P9Z0T1_9FUNG</name>
<dbReference type="InterPro" id="IPR036890">
    <property type="entry name" value="HATPase_C_sf"/>
</dbReference>
<dbReference type="PANTHER" id="PTHR47839:SF1">
    <property type="entry name" value="DOMAIN PROTEIN, PUTATIVE (AFU_ORTHOLOGUE AFUA_6G04830)-RELATED"/>
    <property type="match status" value="1"/>
</dbReference>
<dbReference type="Pfam" id="PF25794">
    <property type="entry name" value="SACS"/>
    <property type="match status" value="1"/>
</dbReference>
<keyword evidence="4" id="KW-1185">Reference proteome</keyword>